<feature type="compositionally biased region" description="Low complexity" evidence="4">
    <location>
        <begin position="373"/>
        <end position="399"/>
    </location>
</feature>
<dbReference type="KEGG" id="rba:RB893"/>
<dbReference type="Proteomes" id="UP000001025">
    <property type="component" value="Chromosome"/>
</dbReference>
<dbReference type="Pfam" id="PF17210">
    <property type="entry name" value="SdrD_B"/>
    <property type="match status" value="1"/>
</dbReference>
<evidence type="ECO:0000259" key="6">
    <source>
        <dbReference type="Pfam" id="PF17210"/>
    </source>
</evidence>
<gene>
    <name evidence="7" type="ordered locus">RB893</name>
</gene>
<dbReference type="InterPro" id="IPR051417">
    <property type="entry name" value="SDr/BOS_complex"/>
</dbReference>
<dbReference type="HOGENOM" id="CLU_655330_0_0_0"/>
<feature type="domain" description="SD-repeat containing protein B" evidence="6">
    <location>
        <begin position="195"/>
        <end position="265"/>
    </location>
</feature>
<reference evidence="7 8" key="1">
    <citation type="journal article" date="2003" name="Proc. Natl. Acad. Sci. U.S.A.">
        <title>Complete genome sequence of the marine planctomycete Pirellula sp. strain 1.</title>
        <authorList>
            <person name="Gloeckner F.O."/>
            <person name="Kube M."/>
            <person name="Bauer M."/>
            <person name="Teeling H."/>
            <person name="Lombardot T."/>
            <person name="Ludwig W."/>
            <person name="Gade D."/>
            <person name="Beck A."/>
            <person name="Borzym K."/>
            <person name="Heitmann K."/>
            <person name="Rabus R."/>
            <person name="Schlesner H."/>
            <person name="Amann R."/>
            <person name="Reinhardt R."/>
        </authorList>
    </citation>
    <scope>NUCLEOTIDE SEQUENCE [LARGE SCALE GENOMIC DNA]</scope>
    <source>
        <strain evidence="8">DSM 10527 / NCIMB 13988 / SH1</strain>
    </source>
</reference>
<dbReference type="AlphaFoldDB" id="Q7UY43"/>
<feature type="compositionally biased region" description="Acidic residues" evidence="4">
    <location>
        <begin position="400"/>
        <end position="409"/>
    </location>
</feature>
<dbReference type="GO" id="GO:0000272">
    <property type="term" value="P:polysaccharide catabolic process"/>
    <property type="evidence" value="ECO:0007669"/>
    <property type="project" value="InterPro"/>
</dbReference>
<dbReference type="Pfam" id="PF00963">
    <property type="entry name" value="Cohesin"/>
    <property type="match status" value="1"/>
</dbReference>
<accession>Q7UY43</accession>
<comment type="subcellular location">
    <subcellularLocation>
        <location evidence="1">Secreted</location>
    </subcellularLocation>
</comment>
<sequence>MCVDASEVSLSETSKQQERLWQALMKPSRSRRLSVESLEGRRLLAAVNIPDDLTSAPDAIVSVPVNIDSATGVRAAEIRLSYDTSVLDLDADDIDFGSIWGAGSDTQVTANVDDAAGTVVIFVSASSALTDVSGSLVELPFSVASNAVVDSTTVLDLTQVTLNEGQISVDPAPVSGSDSTDGLITITAAATGDDSISGFVYADANNDNVVGTGEAIPGVTVTLTNTSTGAEFQTTTDADGSYEFTDLAPGEYEIVQSQPVAYLDSGVNELTVTLVEGTAPEDQNFRELGLLPQYIFNRLHTNTVMPVGSDNWNDAISEINTFAESTNSSSATSSAAASSSVVAASTSSASGTEATTTATSDSTASGEPLMDESTTSPVTSTASSVATAQTAAMGTPVGSGDDDSDDTAAVDEVFANNLF</sequence>
<name>Q7UY43_RHOBA</name>
<feature type="domain" description="Cohesin" evidence="5">
    <location>
        <begin position="48"/>
        <end position="165"/>
    </location>
</feature>
<evidence type="ECO:0000256" key="4">
    <source>
        <dbReference type="SAM" id="MobiDB-lite"/>
    </source>
</evidence>
<protein>
    <submittedName>
        <fullName evidence="7">Probable fibrinogen-binding protein homolog</fullName>
    </submittedName>
</protein>
<dbReference type="SUPFAM" id="SSF117074">
    <property type="entry name" value="Hypothetical protein PA1324"/>
    <property type="match status" value="1"/>
</dbReference>
<dbReference type="InterPro" id="IPR008965">
    <property type="entry name" value="CBM2/CBM3_carb-bd_dom_sf"/>
</dbReference>
<dbReference type="InterPro" id="IPR033764">
    <property type="entry name" value="Sdr_B"/>
</dbReference>
<dbReference type="PANTHER" id="PTHR23303:SF15">
    <property type="entry name" value="COLOSSIN-A"/>
    <property type="match status" value="1"/>
</dbReference>
<evidence type="ECO:0000313" key="8">
    <source>
        <dbReference type="Proteomes" id="UP000001025"/>
    </source>
</evidence>
<evidence type="ECO:0000256" key="1">
    <source>
        <dbReference type="ARBA" id="ARBA00004613"/>
    </source>
</evidence>
<keyword evidence="8" id="KW-1185">Reference proteome</keyword>
<dbReference type="Gene3D" id="2.60.40.680">
    <property type="match status" value="1"/>
</dbReference>
<dbReference type="GO" id="GO:0005576">
    <property type="term" value="C:extracellular region"/>
    <property type="evidence" value="ECO:0007669"/>
    <property type="project" value="UniProtKB-SubCell"/>
</dbReference>
<keyword evidence="2" id="KW-0964">Secreted</keyword>
<proteinExistence type="predicted"/>
<dbReference type="SUPFAM" id="SSF49384">
    <property type="entry name" value="Carbohydrate-binding domain"/>
    <property type="match status" value="1"/>
</dbReference>
<dbReference type="EnsemblBacteria" id="CAD71805">
    <property type="protein sequence ID" value="CAD71805"/>
    <property type="gene ID" value="RB893"/>
</dbReference>
<evidence type="ECO:0000256" key="3">
    <source>
        <dbReference type="ARBA" id="ARBA00022729"/>
    </source>
</evidence>
<feature type="compositionally biased region" description="Low complexity" evidence="4">
    <location>
        <begin position="344"/>
        <end position="365"/>
    </location>
</feature>
<keyword evidence="3" id="KW-0732">Signal</keyword>
<dbReference type="Gene3D" id="2.60.40.10">
    <property type="entry name" value="Immunoglobulins"/>
    <property type="match status" value="1"/>
</dbReference>
<dbReference type="InterPro" id="IPR002102">
    <property type="entry name" value="Cohesin_dom"/>
</dbReference>
<dbReference type="InParanoid" id="Q7UY43"/>
<dbReference type="InterPro" id="IPR013783">
    <property type="entry name" value="Ig-like_fold"/>
</dbReference>
<dbReference type="eggNOG" id="COG4932">
    <property type="taxonomic scope" value="Bacteria"/>
</dbReference>
<dbReference type="EMBL" id="BX294134">
    <property type="protein sequence ID" value="CAD71805.1"/>
    <property type="molecule type" value="Genomic_DNA"/>
</dbReference>
<evidence type="ECO:0000256" key="2">
    <source>
        <dbReference type="ARBA" id="ARBA00022525"/>
    </source>
</evidence>
<dbReference type="OrthoDB" id="292744at2"/>
<dbReference type="PATRIC" id="fig|243090.15.peg.424"/>
<feature type="region of interest" description="Disordered" evidence="4">
    <location>
        <begin position="344"/>
        <end position="409"/>
    </location>
</feature>
<organism evidence="7 8">
    <name type="scientific">Rhodopirellula baltica (strain DSM 10527 / NCIMB 13988 / SH1)</name>
    <dbReference type="NCBI Taxonomy" id="243090"/>
    <lineage>
        <taxon>Bacteria</taxon>
        <taxon>Pseudomonadati</taxon>
        <taxon>Planctomycetota</taxon>
        <taxon>Planctomycetia</taxon>
        <taxon>Pirellulales</taxon>
        <taxon>Pirellulaceae</taxon>
        <taxon>Rhodopirellula</taxon>
    </lineage>
</organism>
<evidence type="ECO:0000259" key="5">
    <source>
        <dbReference type="Pfam" id="PF00963"/>
    </source>
</evidence>
<evidence type="ECO:0000313" key="7">
    <source>
        <dbReference type="EMBL" id="CAD71805.1"/>
    </source>
</evidence>
<dbReference type="GO" id="GO:0030246">
    <property type="term" value="F:carbohydrate binding"/>
    <property type="evidence" value="ECO:0007669"/>
    <property type="project" value="InterPro"/>
</dbReference>
<dbReference type="PANTHER" id="PTHR23303">
    <property type="entry name" value="CARBOXYPEPTIDASE REGULATORY REGION-CONTAINING"/>
    <property type="match status" value="1"/>
</dbReference>